<keyword evidence="3" id="KW-1185">Reference proteome</keyword>
<name>A0A099WQS6_PORCN</name>
<feature type="region of interest" description="Disordered" evidence="1">
    <location>
        <begin position="1"/>
        <end position="31"/>
    </location>
</feature>
<comment type="caution">
    <text evidence="2">The sequence shown here is derived from an EMBL/GenBank/DDBJ whole genome shotgun (WGS) entry which is preliminary data.</text>
</comment>
<organism evidence="2 3">
    <name type="scientific">Porphyromonas cangingivalis</name>
    <dbReference type="NCBI Taxonomy" id="36874"/>
    <lineage>
        <taxon>Bacteria</taxon>
        <taxon>Pseudomonadati</taxon>
        <taxon>Bacteroidota</taxon>
        <taxon>Bacteroidia</taxon>
        <taxon>Bacteroidales</taxon>
        <taxon>Porphyromonadaceae</taxon>
        <taxon>Porphyromonas</taxon>
    </lineage>
</organism>
<sequence length="66" mass="7480">MAEQEAKNKRFQPSSITKKHPTAPSTNKTNSTTSTVLSFLQKVGFISLYEYVIKKKDLPFIPHVVQ</sequence>
<evidence type="ECO:0000313" key="3">
    <source>
        <dbReference type="Proteomes" id="UP000030125"/>
    </source>
</evidence>
<dbReference type="Proteomes" id="UP000030125">
    <property type="component" value="Unassembled WGS sequence"/>
</dbReference>
<accession>A0A099WQS6</accession>
<dbReference type="AlphaFoldDB" id="A0A099WQS6"/>
<protein>
    <submittedName>
        <fullName evidence="2">Uncharacterized protein</fullName>
    </submittedName>
</protein>
<proteinExistence type="predicted"/>
<evidence type="ECO:0000313" key="2">
    <source>
        <dbReference type="EMBL" id="KGN81904.1"/>
    </source>
</evidence>
<reference evidence="2 3" key="1">
    <citation type="submission" date="2014-08" db="EMBL/GenBank/DDBJ databases">
        <title>Porphyromonas cangingivalis strain:COT-109_OH1386 Genome sequencing.</title>
        <authorList>
            <person name="Wallis C."/>
            <person name="Deusch O."/>
            <person name="O'Flynn C."/>
            <person name="Davis I."/>
            <person name="Jospin G."/>
            <person name="Darling A.E."/>
            <person name="Coil D.A."/>
            <person name="Alexiev A."/>
            <person name="Horsfall A."/>
            <person name="Kirkwood N."/>
            <person name="Harris S."/>
            <person name="Eisen J.A."/>
        </authorList>
    </citation>
    <scope>NUCLEOTIDE SEQUENCE [LARGE SCALE GENOMIC DNA]</scope>
    <source>
        <strain evidence="3">COT-109 OH1386</strain>
    </source>
</reference>
<gene>
    <name evidence="2" type="ORF">HQ35_03320</name>
</gene>
<evidence type="ECO:0000256" key="1">
    <source>
        <dbReference type="SAM" id="MobiDB-lite"/>
    </source>
</evidence>
<dbReference type="EMBL" id="JQJD01000018">
    <property type="protein sequence ID" value="KGN81904.1"/>
    <property type="molecule type" value="Genomic_DNA"/>
</dbReference>